<dbReference type="Pfam" id="PF00583">
    <property type="entry name" value="Acetyltransf_1"/>
    <property type="match status" value="1"/>
</dbReference>
<keyword evidence="1 4" id="KW-0808">Transferase</keyword>
<dbReference type="InterPro" id="IPR000182">
    <property type="entry name" value="GNAT_dom"/>
</dbReference>
<dbReference type="SUPFAM" id="SSF55729">
    <property type="entry name" value="Acyl-CoA N-acyltransferases (Nat)"/>
    <property type="match status" value="1"/>
</dbReference>
<evidence type="ECO:0000256" key="1">
    <source>
        <dbReference type="ARBA" id="ARBA00022679"/>
    </source>
</evidence>
<dbReference type="Gene3D" id="3.40.630.30">
    <property type="match status" value="1"/>
</dbReference>
<dbReference type="PROSITE" id="PS51186">
    <property type="entry name" value="GNAT"/>
    <property type="match status" value="1"/>
</dbReference>
<evidence type="ECO:0000313" key="5">
    <source>
        <dbReference type="Proteomes" id="UP000054314"/>
    </source>
</evidence>
<evidence type="ECO:0000313" key="4">
    <source>
        <dbReference type="EMBL" id="KGM09780.1"/>
    </source>
</evidence>
<keyword evidence="2" id="KW-0012">Acyltransferase</keyword>
<dbReference type="InterPro" id="IPR050832">
    <property type="entry name" value="Bact_Acetyltransf"/>
</dbReference>
<sequence>MTVEVVPWEDPAVAALRTEQQAELAARYGSQGDLVQVLPTEEMLVTVLVRVDGEPAGCGSVRDASGYGPGCGELKRMYVRPDLRGRGLSRLVLTRLEAEAVRRGVRRLVLETGVRQPESIGLYRSAGYTSIPRYGPYVDDEESVCFERSLV</sequence>
<comment type="caution">
    <text evidence="4">The sequence shown here is derived from an EMBL/GenBank/DDBJ whole genome shotgun (WGS) entry which is preliminary data.</text>
</comment>
<dbReference type="GO" id="GO:0016747">
    <property type="term" value="F:acyltransferase activity, transferring groups other than amino-acyl groups"/>
    <property type="evidence" value="ECO:0007669"/>
    <property type="project" value="InterPro"/>
</dbReference>
<dbReference type="PANTHER" id="PTHR43877">
    <property type="entry name" value="AMINOALKYLPHOSPHONATE N-ACETYLTRANSFERASE-RELATED-RELATED"/>
    <property type="match status" value="1"/>
</dbReference>
<proteinExistence type="predicted"/>
<dbReference type="EMBL" id="AXCZ01000171">
    <property type="protein sequence ID" value="KGM09780.1"/>
    <property type="molecule type" value="Genomic_DNA"/>
</dbReference>
<protein>
    <submittedName>
        <fullName evidence="4">GCN5 family acetyltransferase</fullName>
    </submittedName>
</protein>
<gene>
    <name evidence="4" type="ORF">N869_06050</name>
</gene>
<dbReference type="Proteomes" id="UP000054314">
    <property type="component" value="Unassembled WGS sequence"/>
</dbReference>
<keyword evidence="5" id="KW-1185">Reference proteome</keyword>
<feature type="domain" description="N-acetyltransferase" evidence="3">
    <location>
        <begin position="1"/>
        <end position="151"/>
    </location>
</feature>
<dbReference type="AlphaFoldDB" id="A0A0A0BPA8"/>
<evidence type="ECO:0000259" key="3">
    <source>
        <dbReference type="PROSITE" id="PS51186"/>
    </source>
</evidence>
<accession>A0A0A0BPA8</accession>
<dbReference type="InterPro" id="IPR016181">
    <property type="entry name" value="Acyl_CoA_acyltransferase"/>
</dbReference>
<dbReference type="PANTHER" id="PTHR43877:SF2">
    <property type="entry name" value="AMINOALKYLPHOSPHONATE N-ACETYLTRANSFERASE-RELATED"/>
    <property type="match status" value="1"/>
</dbReference>
<dbReference type="CDD" id="cd04301">
    <property type="entry name" value="NAT_SF"/>
    <property type="match status" value="1"/>
</dbReference>
<organism evidence="4 5">
    <name type="scientific">Cellulomonas bogoriensis 69B4 = DSM 16987</name>
    <dbReference type="NCBI Taxonomy" id="1386082"/>
    <lineage>
        <taxon>Bacteria</taxon>
        <taxon>Bacillati</taxon>
        <taxon>Actinomycetota</taxon>
        <taxon>Actinomycetes</taxon>
        <taxon>Micrococcales</taxon>
        <taxon>Cellulomonadaceae</taxon>
        <taxon>Cellulomonas</taxon>
    </lineage>
</organism>
<evidence type="ECO:0000256" key="2">
    <source>
        <dbReference type="ARBA" id="ARBA00023315"/>
    </source>
</evidence>
<name>A0A0A0BPA8_9CELL</name>
<reference evidence="4 5" key="1">
    <citation type="submission" date="2013-08" db="EMBL/GenBank/DDBJ databases">
        <title>Genome sequencing of Cellulomonas bogoriensis 69B4.</title>
        <authorList>
            <person name="Chen F."/>
            <person name="Li Y."/>
            <person name="Wang G."/>
        </authorList>
    </citation>
    <scope>NUCLEOTIDE SEQUENCE [LARGE SCALE GENOMIC DNA]</scope>
    <source>
        <strain evidence="4 5">69B4</strain>
    </source>
</reference>